<proteinExistence type="predicted"/>
<name>A0A0S4RLY1_CAMHY</name>
<organism evidence="1 2">
    <name type="scientific">Campylobacter hyointestinalis subsp. hyointestinalis</name>
    <dbReference type="NCBI Taxonomy" id="91352"/>
    <lineage>
        <taxon>Bacteria</taxon>
        <taxon>Pseudomonadati</taxon>
        <taxon>Campylobacterota</taxon>
        <taxon>Epsilonproteobacteria</taxon>
        <taxon>Campylobacterales</taxon>
        <taxon>Campylobacteraceae</taxon>
        <taxon>Campylobacter</taxon>
    </lineage>
</organism>
<sequence>MAVDSNKCEEYIKREIELLELNTNLLKAIYKLLSGEDFSKA</sequence>
<gene>
    <name evidence="1" type="ORF">ERS686654_02131</name>
</gene>
<dbReference type="EMBL" id="FAVB01000009">
    <property type="protein sequence ID" value="CUU90529.1"/>
    <property type="molecule type" value="Genomic_DNA"/>
</dbReference>
<accession>A0A0S4RLY1</accession>
<evidence type="ECO:0000313" key="2">
    <source>
        <dbReference type="Proteomes" id="UP000052237"/>
    </source>
</evidence>
<evidence type="ECO:0000313" key="1">
    <source>
        <dbReference type="EMBL" id="CUU90529.1"/>
    </source>
</evidence>
<dbReference type="RefSeq" id="WP_269190041.1">
    <property type="nucleotide sequence ID" value="NZ_FAVB01000009.1"/>
</dbReference>
<reference evidence="1 2" key="1">
    <citation type="submission" date="2015-11" db="EMBL/GenBank/DDBJ databases">
        <authorList>
            <consortium name="Pathogen Informatics"/>
        </authorList>
    </citation>
    <scope>NUCLEOTIDE SEQUENCE [LARGE SCALE GENOMIC DNA]</scope>
    <source>
        <strain evidence="1 2">006A-0059</strain>
    </source>
</reference>
<dbReference type="AlphaFoldDB" id="A0A0S4RLY1"/>
<keyword evidence="2" id="KW-1185">Reference proteome</keyword>
<protein>
    <submittedName>
        <fullName evidence="1">Uncharacterized protein</fullName>
    </submittedName>
</protein>
<comment type="caution">
    <text evidence="1">The sequence shown here is derived from an EMBL/GenBank/DDBJ whole genome shotgun (WGS) entry which is preliminary data.</text>
</comment>
<dbReference type="Proteomes" id="UP000052237">
    <property type="component" value="Unassembled WGS sequence"/>
</dbReference>